<dbReference type="SMR" id="A0AA82WNR1"/>
<organism evidence="1">
    <name type="scientific">Aeromonas salmonicida</name>
    <dbReference type="NCBI Taxonomy" id="645"/>
    <lineage>
        <taxon>Bacteria</taxon>
        <taxon>Pseudomonadati</taxon>
        <taxon>Pseudomonadota</taxon>
        <taxon>Gammaproteobacteria</taxon>
        <taxon>Aeromonadales</taxon>
        <taxon>Aeromonadaceae</taxon>
        <taxon>Aeromonas</taxon>
    </lineage>
</organism>
<evidence type="ECO:0007829" key="4">
    <source>
        <dbReference type="PDB" id="7U5E"/>
    </source>
</evidence>
<dbReference type="EMDB" id="EMD-26349"/>
<protein>
    <submittedName>
        <fullName evidence="1 2">Cas8/5</fullName>
    </submittedName>
</protein>
<accession>A0AA82WNR1</accession>
<sequence length="704" mass="78629">MVTIMHIEELLDIEDHGERDRQLRRYLAPYSAEIGVDGAEKMALVVLLNLTLKRDRVESLCDEGLARQLLSDEGHITNCLHTVRWLHTHNLKYPDARVSGERLIINAPPLIPGVISSAGLPMRMGWAHDSSDINLAKLFGTSFRYRDDSTNLALQLVARSKTWEQALIGLGLTQQQLDIWCQLLASNLENNTFPTVVSPFSKQVRFLYQGNYCVVTPVVSHALLAQLQNVVHEKKLQCTYIHHDHPASVGSLVGALGGKVAVLDYPPPVSPDKARSFSQARKHRLANGQSLFDRSVFNDHVFIDALKHVISRPGLTRKQQRQLRLSALRYLRRQLAIWLGPIIEWRDEIVSSGRGEPGNLPSGGLELELITQPKKMLPELMLQVAGRFHLELQNHSAGRRFAFHPALMAPIKSQILWLLRQLADDEEKDEPHPPTSCYYLHLSGLTVYDASALANPYLCGIPSLSALAGFCHDYERRLQSLIGQSVYFRGLAWYLGRYSLVTGKHLPEPSKSADPKSVSAIRRPGLLDGRYCDLGMDLIIEVHIPTGGSLPFTTCLDLLRVALPARFAGGCLHPPSLYEEYNWCTVYQDKSTLFTVLSRLPRYGCWIYPSDADLRSFEELSEALALDRRLRPVATGFVFLEEPVERAGSIEGQHVYAESAIGTALCINPVEMRLAGKKRFFGAGFWQLNDAKGAILMNGSANTG</sequence>
<keyword evidence="3 4" id="KW-0002">3D-structure</keyword>
<proteinExistence type="evidence at protein level"/>
<evidence type="ECO:0000313" key="2">
    <source>
        <dbReference type="PDB" id="7U5E"/>
    </source>
</evidence>
<name>A0AA82WNR1_AERSA</name>
<dbReference type="PDB" id="7U5E">
    <property type="method" value="EM"/>
    <property type="resolution" value="4.03 A"/>
    <property type="chains" value="A=1-704"/>
</dbReference>
<evidence type="ECO:0007829" key="3">
    <source>
        <dbReference type="PDB" id="7U5D"/>
    </source>
</evidence>
<dbReference type="EMDB" id="EMD-26348"/>
<dbReference type="PDB" id="7U5D">
    <property type="method" value="EM"/>
    <property type="resolution" value="3.52 A"/>
    <property type="chains" value="A=1-704"/>
</dbReference>
<reference evidence="3 4" key="1">
    <citation type="journal article" date="2023" name="Cell">
        <title>Multiple adaptations underly co-option of a CRISPR surveillance complex for RNA-guided DNA transposition.</title>
        <authorList>
            <person name="Park J.U."/>
            <person name="Petassi M.T."/>
            <person name="Hsieh S.C."/>
            <person name="Mehrotra E."/>
            <person name="Schuler G."/>
            <person name="Budhathoki J."/>
            <person name="Truong V.H."/>
            <person name="Thyme S.B."/>
            <person name="Ke A."/>
            <person name="Kellogg E.H."/>
            <person name="Peters J.E."/>
        </authorList>
    </citation>
    <scope>STRUCTURE BY ELECTRON MICROSCOPY (3.52 ANGSTROMS)</scope>
</reference>
<evidence type="ECO:0000313" key="1">
    <source>
        <dbReference type="PDB" id="7U5D"/>
    </source>
</evidence>
<dbReference type="AlphaFoldDB" id="A0AA82WNR1"/>